<dbReference type="Gene3D" id="1.25.40.20">
    <property type="entry name" value="Ankyrin repeat-containing domain"/>
    <property type="match status" value="1"/>
</dbReference>
<dbReference type="AlphaFoldDB" id="A0A3R6VGH5"/>
<reference evidence="1 2" key="1">
    <citation type="submission" date="2018-08" db="EMBL/GenBank/DDBJ databases">
        <title>Aphanomyces genome sequencing and annotation.</title>
        <authorList>
            <person name="Minardi D."/>
            <person name="Oidtmann B."/>
            <person name="Van Der Giezen M."/>
            <person name="Studholme D.J."/>
        </authorList>
    </citation>
    <scope>NUCLEOTIDE SEQUENCE [LARGE SCALE GENOMIC DNA]</scope>
    <source>
        <strain evidence="1 2">NJM0002</strain>
    </source>
</reference>
<protein>
    <submittedName>
        <fullName evidence="1">Uncharacterized protein</fullName>
    </submittedName>
</protein>
<sequence>MSKRQKGATAQTVVTVLRSKELVPLITAFQGGIYHDMLDIVRVLVPFSPKEHPLYYCPEVVHGVVARLQLSRVPLLVQCLGYMRDVLFLYAAQYGSLDLLRLLESTYSLRQTPGFLVDLAAQGGHLDVLAYLHHNGPNVGCTTLAMDGAAMNGHLSIIEFLHNHRHEGCTPRAIVHAAENGHLDIVQFLHENVDEEWPIDAVAAAGMHGHVDIVRYLCEHGFLFLSDDDVIVEMALALGDHCPEAKDLLLLM</sequence>
<dbReference type="PANTHER" id="PTHR46586:SF3">
    <property type="entry name" value="ANKYRIN REPEAT-CONTAINING PROTEIN"/>
    <property type="match status" value="1"/>
</dbReference>
<dbReference type="PANTHER" id="PTHR46586">
    <property type="entry name" value="ANKYRIN REPEAT-CONTAINING PROTEIN"/>
    <property type="match status" value="1"/>
</dbReference>
<evidence type="ECO:0000313" key="2">
    <source>
        <dbReference type="Proteomes" id="UP000285060"/>
    </source>
</evidence>
<dbReference type="EMBL" id="QUSY01001426">
    <property type="protein sequence ID" value="RHY24997.1"/>
    <property type="molecule type" value="Genomic_DNA"/>
</dbReference>
<dbReference type="InterPro" id="IPR002110">
    <property type="entry name" value="Ankyrin_rpt"/>
</dbReference>
<proteinExistence type="predicted"/>
<accession>A0A3R6VGH5</accession>
<dbReference type="SUPFAM" id="SSF140860">
    <property type="entry name" value="Pseudo ankyrin repeat-like"/>
    <property type="match status" value="1"/>
</dbReference>
<dbReference type="Pfam" id="PF12796">
    <property type="entry name" value="Ank_2"/>
    <property type="match status" value="1"/>
</dbReference>
<dbReference type="InterPro" id="IPR036770">
    <property type="entry name" value="Ankyrin_rpt-contain_sf"/>
</dbReference>
<dbReference type="InterPro" id="IPR052050">
    <property type="entry name" value="SecEffector_AnkRepeat"/>
</dbReference>
<gene>
    <name evidence="1" type="ORF">DYB32_008571</name>
</gene>
<keyword evidence="2" id="KW-1185">Reference proteome</keyword>
<dbReference type="VEuPathDB" id="FungiDB:H310_11468"/>
<organism evidence="1 2">
    <name type="scientific">Aphanomyces invadans</name>
    <dbReference type="NCBI Taxonomy" id="157072"/>
    <lineage>
        <taxon>Eukaryota</taxon>
        <taxon>Sar</taxon>
        <taxon>Stramenopiles</taxon>
        <taxon>Oomycota</taxon>
        <taxon>Saprolegniomycetes</taxon>
        <taxon>Saprolegniales</taxon>
        <taxon>Verrucalvaceae</taxon>
        <taxon>Aphanomyces</taxon>
    </lineage>
</organism>
<evidence type="ECO:0000313" key="1">
    <source>
        <dbReference type="EMBL" id="RHY24997.1"/>
    </source>
</evidence>
<comment type="caution">
    <text evidence="1">The sequence shown here is derived from an EMBL/GenBank/DDBJ whole genome shotgun (WGS) entry which is preliminary data.</text>
</comment>
<dbReference type="Proteomes" id="UP000285060">
    <property type="component" value="Unassembled WGS sequence"/>
</dbReference>
<name>A0A3R6VGH5_9STRA</name>